<evidence type="ECO:0000313" key="1">
    <source>
        <dbReference type="EMBL" id="MPD04171.1"/>
    </source>
</evidence>
<name>A0A5B7K4U8_PORTR</name>
<evidence type="ECO:0000313" key="2">
    <source>
        <dbReference type="Proteomes" id="UP000324222"/>
    </source>
</evidence>
<organism evidence="1 2">
    <name type="scientific">Portunus trituberculatus</name>
    <name type="common">Swimming crab</name>
    <name type="synonym">Neptunus trituberculatus</name>
    <dbReference type="NCBI Taxonomy" id="210409"/>
    <lineage>
        <taxon>Eukaryota</taxon>
        <taxon>Metazoa</taxon>
        <taxon>Ecdysozoa</taxon>
        <taxon>Arthropoda</taxon>
        <taxon>Crustacea</taxon>
        <taxon>Multicrustacea</taxon>
        <taxon>Malacostraca</taxon>
        <taxon>Eumalacostraca</taxon>
        <taxon>Eucarida</taxon>
        <taxon>Decapoda</taxon>
        <taxon>Pleocyemata</taxon>
        <taxon>Brachyura</taxon>
        <taxon>Eubrachyura</taxon>
        <taxon>Portunoidea</taxon>
        <taxon>Portunidae</taxon>
        <taxon>Portuninae</taxon>
        <taxon>Portunus</taxon>
    </lineage>
</organism>
<comment type="caution">
    <text evidence="1">The sequence shown here is derived from an EMBL/GenBank/DDBJ whole genome shotgun (WGS) entry which is preliminary data.</text>
</comment>
<accession>A0A5B7K4U8</accession>
<protein>
    <submittedName>
        <fullName evidence="1">Uncharacterized protein</fullName>
    </submittedName>
</protein>
<keyword evidence="2" id="KW-1185">Reference proteome</keyword>
<dbReference type="AlphaFoldDB" id="A0A5B7K4U8"/>
<sequence length="64" mass="6777">MALTLITPTPFPPTLLRSTNEAAAGEVCPLLEHVLVGMGRGQVNANCKQRIIAATRTDYDGPAN</sequence>
<proteinExistence type="predicted"/>
<dbReference type="Proteomes" id="UP000324222">
    <property type="component" value="Unassembled WGS sequence"/>
</dbReference>
<reference evidence="1 2" key="1">
    <citation type="submission" date="2019-05" db="EMBL/GenBank/DDBJ databases">
        <title>Another draft genome of Portunus trituberculatus and its Hox gene families provides insights of decapod evolution.</title>
        <authorList>
            <person name="Jeong J.-H."/>
            <person name="Song I."/>
            <person name="Kim S."/>
            <person name="Choi T."/>
            <person name="Kim D."/>
            <person name="Ryu S."/>
            <person name="Kim W."/>
        </authorList>
    </citation>
    <scope>NUCLEOTIDE SEQUENCE [LARGE SCALE GENOMIC DNA]</scope>
    <source>
        <tissue evidence="1">Muscle</tissue>
    </source>
</reference>
<gene>
    <name evidence="1" type="ORF">E2C01_099845</name>
</gene>
<dbReference type="EMBL" id="VSRR010139727">
    <property type="protein sequence ID" value="MPD04171.1"/>
    <property type="molecule type" value="Genomic_DNA"/>
</dbReference>